<dbReference type="EMBL" id="JH795858">
    <property type="protein sequence ID" value="EJU04360.1"/>
    <property type="molecule type" value="Genomic_DNA"/>
</dbReference>
<dbReference type="OMA" id="CAPTMIG"/>
<dbReference type="GO" id="GO:0005739">
    <property type="term" value="C:mitochondrion"/>
    <property type="evidence" value="ECO:0007669"/>
    <property type="project" value="TreeGrafter"/>
</dbReference>
<dbReference type="InterPro" id="IPR007248">
    <property type="entry name" value="Mpv17_PMP22"/>
</dbReference>
<organism evidence="7 8">
    <name type="scientific">Dacryopinax primogenitus (strain DJM 731)</name>
    <name type="common">Brown rot fungus</name>
    <dbReference type="NCBI Taxonomy" id="1858805"/>
    <lineage>
        <taxon>Eukaryota</taxon>
        <taxon>Fungi</taxon>
        <taxon>Dikarya</taxon>
        <taxon>Basidiomycota</taxon>
        <taxon>Agaricomycotina</taxon>
        <taxon>Dacrymycetes</taxon>
        <taxon>Dacrymycetales</taxon>
        <taxon>Dacrymycetaceae</taxon>
        <taxon>Dacryopinax</taxon>
    </lineage>
</organism>
<gene>
    <name evidence="7" type="ORF">DACRYDRAFT_20915</name>
</gene>
<feature type="transmembrane region" description="Helical" evidence="6">
    <location>
        <begin position="95"/>
        <end position="115"/>
    </location>
</feature>
<evidence type="ECO:0000256" key="3">
    <source>
        <dbReference type="ARBA" id="ARBA00022692"/>
    </source>
</evidence>
<keyword evidence="5 6" id="KW-0472">Membrane</keyword>
<dbReference type="Pfam" id="PF04117">
    <property type="entry name" value="Mpv17_PMP22"/>
    <property type="match status" value="1"/>
</dbReference>
<evidence type="ECO:0000256" key="2">
    <source>
        <dbReference type="ARBA" id="ARBA00006824"/>
    </source>
</evidence>
<protein>
    <recommendedName>
        <fullName evidence="9">Protein SYM1</fullName>
    </recommendedName>
</protein>
<evidence type="ECO:0000313" key="7">
    <source>
        <dbReference type="EMBL" id="EJU04360.1"/>
    </source>
</evidence>
<comment type="subcellular location">
    <subcellularLocation>
        <location evidence="1">Membrane</location>
        <topology evidence="1">Multi-pass membrane protein</topology>
    </subcellularLocation>
</comment>
<dbReference type="AlphaFoldDB" id="M5G889"/>
<keyword evidence="4 6" id="KW-1133">Transmembrane helix</keyword>
<dbReference type="PANTHER" id="PTHR11266:SF17">
    <property type="entry name" value="PROTEIN MPV17"/>
    <property type="match status" value="1"/>
</dbReference>
<dbReference type="GO" id="GO:0016020">
    <property type="term" value="C:membrane"/>
    <property type="evidence" value="ECO:0007669"/>
    <property type="project" value="UniProtKB-SubCell"/>
</dbReference>
<evidence type="ECO:0008006" key="9">
    <source>
        <dbReference type="Google" id="ProtNLM"/>
    </source>
</evidence>
<dbReference type="Proteomes" id="UP000030653">
    <property type="component" value="Unassembled WGS sequence"/>
</dbReference>
<dbReference type="STRING" id="1858805.M5G889"/>
<reference evidence="7 8" key="1">
    <citation type="journal article" date="2012" name="Science">
        <title>The Paleozoic origin of enzymatic lignin decomposition reconstructed from 31 fungal genomes.</title>
        <authorList>
            <person name="Floudas D."/>
            <person name="Binder M."/>
            <person name="Riley R."/>
            <person name="Barry K."/>
            <person name="Blanchette R.A."/>
            <person name="Henrissat B."/>
            <person name="Martinez A.T."/>
            <person name="Otillar R."/>
            <person name="Spatafora J.W."/>
            <person name="Yadav J.S."/>
            <person name="Aerts A."/>
            <person name="Benoit I."/>
            <person name="Boyd A."/>
            <person name="Carlson A."/>
            <person name="Copeland A."/>
            <person name="Coutinho P.M."/>
            <person name="de Vries R.P."/>
            <person name="Ferreira P."/>
            <person name="Findley K."/>
            <person name="Foster B."/>
            <person name="Gaskell J."/>
            <person name="Glotzer D."/>
            <person name="Gorecki P."/>
            <person name="Heitman J."/>
            <person name="Hesse C."/>
            <person name="Hori C."/>
            <person name="Igarashi K."/>
            <person name="Jurgens J.A."/>
            <person name="Kallen N."/>
            <person name="Kersten P."/>
            <person name="Kohler A."/>
            <person name="Kuees U."/>
            <person name="Kumar T.K.A."/>
            <person name="Kuo A."/>
            <person name="LaButti K."/>
            <person name="Larrondo L.F."/>
            <person name="Lindquist E."/>
            <person name="Ling A."/>
            <person name="Lombard V."/>
            <person name="Lucas S."/>
            <person name="Lundell T."/>
            <person name="Martin R."/>
            <person name="McLaughlin D.J."/>
            <person name="Morgenstern I."/>
            <person name="Morin E."/>
            <person name="Murat C."/>
            <person name="Nagy L.G."/>
            <person name="Nolan M."/>
            <person name="Ohm R.A."/>
            <person name="Patyshakuliyeva A."/>
            <person name="Rokas A."/>
            <person name="Ruiz-Duenas F.J."/>
            <person name="Sabat G."/>
            <person name="Salamov A."/>
            <person name="Samejima M."/>
            <person name="Schmutz J."/>
            <person name="Slot J.C."/>
            <person name="St John F."/>
            <person name="Stenlid J."/>
            <person name="Sun H."/>
            <person name="Sun S."/>
            <person name="Syed K."/>
            <person name="Tsang A."/>
            <person name="Wiebenga A."/>
            <person name="Young D."/>
            <person name="Pisabarro A."/>
            <person name="Eastwood D.C."/>
            <person name="Martin F."/>
            <person name="Cullen D."/>
            <person name="Grigoriev I.V."/>
            <person name="Hibbett D.S."/>
        </authorList>
    </citation>
    <scope>NUCLEOTIDE SEQUENCE [LARGE SCALE GENOMIC DNA]</scope>
    <source>
        <strain evidence="7 8">DJM-731 SS1</strain>
    </source>
</reference>
<dbReference type="HOGENOM" id="CLU_049109_8_1_1"/>
<dbReference type="OrthoDB" id="430207at2759"/>
<feature type="transmembrane region" description="Helical" evidence="6">
    <location>
        <begin position="55"/>
        <end position="74"/>
    </location>
</feature>
<evidence type="ECO:0000256" key="1">
    <source>
        <dbReference type="ARBA" id="ARBA00004141"/>
    </source>
</evidence>
<dbReference type="GeneID" id="63687203"/>
<evidence type="ECO:0000313" key="8">
    <source>
        <dbReference type="Proteomes" id="UP000030653"/>
    </source>
</evidence>
<comment type="similarity">
    <text evidence="2 6">Belongs to the peroxisomal membrane protein PXMP2/4 family.</text>
</comment>
<evidence type="ECO:0000256" key="5">
    <source>
        <dbReference type="ARBA" id="ARBA00023136"/>
    </source>
</evidence>
<accession>M5G889</accession>
<sequence>MASILRRYNSLAIRRPLLTGVVSAALLFGAGDVLAQQGVEKRGLARHDYIRTARLTAYGGLIFAPIICGWYGILERLPKAVITSPRFGVLLKVGLDQFVFTPGLIAVFFTSMTLMEGKGSEEVGRRLHGAWAPTLVRNWGVFIPTQLVNFSVVPLQHRLLVVNVVNLFWNTYLSYANSQATKEETVKA</sequence>
<keyword evidence="8" id="KW-1185">Reference proteome</keyword>
<dbReference type="RefSeq" id="XP_040631254.1">
    <property type="nucleotide sequence ID" value="XM_040772141.1"/>
</dbReference>
<evidence type="ECO:0000256" key="6">
    <source>
        <dbReference type="RuleBase" id="RU363053"/>
    </source>
</evidence>
<dbReference type="PANTHER" id="PTHR11266">
    <property type="entry name" value="PEROXISOMAL MEMBRANE PROTEIN 2, PXMP2 MPV17"/>
    <property type="match status" value="1"/>
</dbReference>
<proteinExistence type="inferred from homology"/>
<keyword evidence="3 6" id="KW-0812">Transmembrane</keyword>
<name>M5G889_DACPD</name>
<evidence type="ECO:0000256" key="4">
    <source>
        <dbReference type="ARBA" id="ARBA00022989"/>
    </source>
</evidence>